<accession>A0A139XAB4</accession>
<dbReference type="OrthoDB" id="9808993at2"/>
<dbReference type="InterPro" id="IPR009218">
    <property type="entry name" value="HD_phosphohydro"/>
</dbReference>
<dbReference type="SUPFAM" id="SSF109604">
    <property type="entry name" value="HD-domain/PDEase-like"/>
    <property type="match status" value="1"/>
</dbReference>
<dbReference type="AlphaFoldDB" id="A0A139XAB4"/>
<keyword evidence="2" id="KW-1185">Reference proteome</keyword>
<dbReference type="PIRSF" id="PIRSF035170">
    <property type="entry name" value="HD_phosphohydro"/>
    <property type="match status" value="1"/>
</dbReference>
<dbReference type="STRING" id="128403.WA1_16445"/>
<dbReference type="PANTHER" id="PTHR21174">
    <property type="match status" value="1"/>
</dbReference>
<dbReference type="RefSeq" id="WP_017746528.1">
    <property type="nucleotide sequence ID" value="NZ_KQ976354.1"/>
</dbReference>
<gene>
    <name evidence="1" type="ORF">WA1_16445</name>
</gene>
<evidence type="ECO:0008006" key="3">
    <source>
        <dbReference type="Google" id="ProtNLM"/>
    </source>
</evidence>
<proteinExistence type="predicted"/>
<evidence type="ECO:0000313" key="1">
    <source>
        <dbReference type="EMBL" id="KYC41637.1"/>
    </source>
</evidence>
<dbReference type="PANTHER" id="PTHR21174:SF0">
    <property type="entry name" value="HD PHOSPHOHYDROLASE FAMILY PROTEIN-RELATED"/>
    <property type="match status" value="1"/>
</dbReference>
<evidence type="ECO:0000313" key="2">
    <source>
        <dbReference type="Proteomes" id="UP000076925"/>
    </source>
</evidence>
<comment type="caution">
    <text evidence="1">The sequence shown here is derived from an EMBL/GenBank/DDBJ whole genome shotgun (WGS) entry which is preliminary data.</text>
</comment>
<dbReference type="Gene3D" id="1.10.3210.10">
    <property type="entry name" value="Hypothetical protein af1432"/>
    <property type="match status" value="1"/>
</dbReference>
<dbReference type="EMBL" id="ANNX02000020">
    <property type="protein sequence ID" value="KYC41637.1"/>
    <property type="molecule type" value="Genomic_DNA"/>
</dbReference>
<reference evidence="1 2" key="1">
    <citation type="journal article" date="2013" name="Genome Biol. Evol.">
        <title>Genomes of Stigonematalean cyanobacteria (subsection V) and the evolution of oxygenic photosynthesis from prokaryotes to plastids.</title>
        <authorList>
            <person name="Dagan T."/>
            <person name="Roettger M."/>
            <person name="Stucken K."/>
            <person name="Landan G."/>
            <person name="Koch R."/>
            <person name="Major P."/>
            <person name="Gould S.B."/>
            <person name="Goremykin V.V."/>
            <person name="Rippka R."/>
            <person name="Tandeau de Marsac N."/>
            <person name="Gugger M."/>
            <person name="Lockhart P.J."/>
            <person name="Allen J.F."/>
            <person name="Brune I."/>
            <person name="Maus I."/>
            <person name="Puhler A."/>
            <person name="Martin W.F."/>
        </authorList>
    </citation>
    <scope>NUCLEOTIDE SEQUENCE [LARGE SCALE GENOMIC DNA]</scope>
    <source>
        <strain evidence="1 2">PCC 7110</strain>
    </source>
</reference>
<protein>
    <recommendedName>
        <fullName evidence="3">HD domain-containing protein</fullName>
    </recommendedName>
</protein>
<dbReference type="Proteomes" id="UP000076925">
    <property type="component" value="Unassembled WGS sequence"/>
</dbReference>
<sequence>MIQLFNKWQHLLASFDIKPDIAHVTFTQIVTAYSFPERYYHTLEHIEHVLNIIETLQDQTKDMTVVQLAVWFHDLVYDTQANDNEERSAEYASDWLASLGFSSRIIATVSRFILSTKSHQAAPDDFECQVFLDADLAILGSPPVEYGHYAVAIRQEYAWLPEAEYLVGRKRVLQRFLQRDRIYYTESMFQAFELSARSNILQEIQQI</sequence>
<organism evidence="1 2">
    <name type="scientific">Scytonema hofmannii PCC 7110</name>
    <dbReference type="NCBI Taxonomy" id="128403"/>
    <lineage>
        <taxon>Bacteria</taxon>
        <taxon>Bacillati</taxon>
        <taxon>Cyanobacteriota</taxon>
        <taxon>Cyanophyceae</taxon>
        <taxon>Nostocales</taxon>
        <taxon>Scytonemataceae</taxon>
        <taxon>Scytonema</taxon>
    </lineage>
</organism>
<name>A0A139XAB4_9CYAN</name>